<sequence>MPTLKNWKRSFSSRPYGPAPKPWKESDCLLWALEKVLSKGSFQRGNIKFIVGEKEWSTAKACAICFGMPLKALWRGQNDTVSHERFLVFREELARLGYMPLDAISAPHSQLSGIPFQHEAIAMLSSQSKNRCSH</sequence>
<dbReference type="EMBL" id="AKHW03004113">
    <property type="protein sequence ID" value="KYO30939.1"/>
    <property type="molecule type" value="Genomic_DNA"/>
</dbReference>
<gene>
    <name evidence="1" type="ORF">Y1Q_0016338</name>
</gene>
<protein>
    <submittedName>
        <fullName evidence="1">Uncharacterized protein</fullName>
    </submittedName>
</protein>
<dbReference type="Proteomes" id="UP000050525">
    <property type="component" value="Unassembled WGS sequence"/>
</dbReference>
<organism evidence="1 2">
    <name type="scientific">Alligator mississippiensis</name>
    <name type="common">American alligator</name>
    <dbReference type="NCBI Taxonomy" id="8496"/>
    <lineage>
        <taxon>Eukaryota</taxon>
        <taxon>Metazoa</taxon>
        <taxon>Chordata</taxon>
        <taxon>Craniata</taxon>
        <taxon>Vertebrata</taxon>
        <taxon>Euteleostomi</taxon>
        <taxon>Archelosauria</taxon>
        <taxon>Archosauria</taxon>
        <taxon>Crocodylia</taxon>
        <taxon>Alligatoridae</taxon>
        <taxon>Alligatorinae</taxon>
        <taxon>Alligator</taxon>
    </lineage>
</organism>
<proteinExistence type="predicted"/>
<dbReference type="AlphaFoldDB" id="A0A151N2T4"/>
<accession>A0A151N2T4</accession>
<reference evidence="1 2" key="1">
    <citation type="journal article" date="2012" name="Genome Biol.">
        <title>Sequencing three crocodilian genomes to illuminate the evolution of archosaurs and amniotes.</title>
        <authorList>
            <person name="St John J.A."/>
            <person name="Braun E.L."/>
            <person name="Isberg S.R."/>
            <person name="Miles L.G."/>
            <person name="Chong A.Y."/>
            <person name="Gongora J."/>
            <person name="Dalzell P."/>
            <person name="Moran C."/>
            <person name="Bed'hom B."/>
            <person name="Abzhanov A."/>
            <person name="Burgess S.C."/>
            <person name="Cooksey A.M."/>
            <person name="Castoe T.A."/>
            <person name="Crawford N.G."/>
            <person name="Densmore L.D."/>
            <person name="Drew J.C."/>
            <person name="Edwards S.V."/>
            <person name="Faircloth B.C."/>
            <person name="Fujita M.K."/>
            <person name="Greenwold M.J."/>
            <person name="Hoffmann F.G."/>
            <person name="Howard J.M."/>
            <person name="Iguchi T."/>
            <person name="Janes D.E."/>
            <person name="Khan S.Y."/>
            <person name="Kohno S."/>
            <person name="de Koning A.J."/>
            <person name="Lance S.L."/>
            <person name="McCarthy F.M."/>
            <person name="McCormack J.E."/>
            <person name="Merchant M.E."/>
            <person name="Peterson D.G."/>
            <person name="Pollock D.D."/>
            <person name="Pourmand N."/>
            <person name="Raney B.J."/>
            <person name="Roessler K.A."/>
            <person name="Sanford J.R."/>
            <person name="Sawyer R.H."/>
            <person name="Schmidt C.J."/>
            <person name="Triplett E.W."/>
            <person name="Tuberville T.D."/>
            <person name="Venegas-Anaya M."/>
            <person name="Howard J.T."/>
            <person name="Jarvis E.D."/>
            <person name="Guillette L.J.Jr."/>
            <person name="Glenn T.C."/>
            <person name="Green R.E."/>
            <person name="Ray D.A."/>
        </authorList>
    </citation>
    <scope>NUCLEOTIDE SEQUENCE [LARGE SCALE GENOMIC DNA]</scope>
    <source>
        <strain evidence="1">KSC_2009_1</strain>
    </source>
</reference>
<comment type="caution">
    <text evidence="1">The sequence shown here is derived from an EMBL/GenBank/DDBJ whole genome shotgun (WGS) entry which is preliminary data.</text>
</comment>
<name>A0A151N2T4_ALLMI</name>
<evidence type="ECO:0000313" key="2">
    <source>
        <dbReference type="Proteomes" id="UP000050525"/>
    </source>
</evidence>
<keyword evidence="2" id="KW-1185">Reference proteome</keyword>
<evidence type="ECO:0000313" key="1">
    <source>
        <dbReference type="EMBL" id="KYO30939.1"/>
    </source>
</evidence>